<feature type="compositionally biased region" description="Gly residues" evidence="9">
    <location>
        <begin position="516"/>
        <end position="529"/>
    </location>
</feature>
<feature type="compositionally biased region" description="Acidic residues" evidence="9">
    <location>
        <begin position="492"/>
        <end position="515"/>
    </location>
</feature>
<dbReference type="PROSITE" id="PS50088">
    <property type="entry name" value="ANK_REPEAT"/>
    <property type="match status" value="1"/>
</dbReference>
<feature type="region of interest" description="Disordered" evidence="9">
    <location>
        <begin position="1"/>
        <end position="38"/>
    </location>
</feature>
<keyword evidence="3" id="KW-0256">Endoplasmic reticulum</keyword>
<dbReference type="Pfam" id="PF12796">
    <property type="entry name" value="Ank_2"/>
    <property type="match status" value="1"/>
</dbReference>
<feature type="compositionally biased region" description="Gly residues" evidence="9">
    <location>
        <begin position="673"/>
        <end position="703"/>
    </location>
</feature>
<dbReference type="InterPro" id="IPR002110">
    <property type="entry name" value="Ankyrin_rpt"/>
</dbReference>
<feature type="compositionally biased region" description="Acidic residues" evidence="9">
    <location>
        <begin position="623"/>
        <end position="633"/>
    </location>
</feature>
<evidence type="ECO:0000256" key="5">
    <source>
        <dbReference type="ARBA" id="ARBA00023136"/>
    </source>
</evidence>
<keyword evidence="6" id="KW-0143">Chaperone</keyword>
<dbReference type="AlphaFoldDB" id="A0A835XKK4"/>
<dbReference type="Proteomes" id="UP000612055">
    <property type="component" value="Unassembled WGS sequence"/>
</dbReference>
<evidence type="ECO:0000256" key="8">
    <source>
        <dbReference type="PROSITE-ProRule" id="PRU00023"/>
    </source>
</evidence>
<dbReference type="Gene3D" id="1.25.40.20">
    <property type="entry name" value="Ankyrin repeat-containing domain"/>
    <property type="match status" value="1"/>
</dbReference>
<feature type="region of interest" description="Disordered" evidence="9">
    <location>
        <begin position="261"/>
        <end position="290"/>
    </location>
</feature>
<keyword evidence="4 8" id="KW-0040">ANK repeat</keyword>
<dbReference type="SUPFAM" id="SSF48403">
    <property type="entry name" value="Ankyrin repeat"/>
    <property type="match status" value="1"/>
</dbReference>
<keyword evidence="12" id="KW-1185">Reference proteome</keyword>
<evidence type="ECO:0000256" key="9">
    <source>
        <dbReference type="SAM" id="MobiDB-lite"/>
    </source>
</evidence>
<accession>A0A835XKK4</accession>
<dbReference type="EMBL" id="JAEHOE010000148">
    <property type="protein sequence ID" value="KAG2484523.1"/>
    <property type="molecule type" value="Genomic_DNA"/>
</dbReference>
<feature type="compositionally biased region" description="Low complexity" evidence="9">
    <location>
        <begin position="730"/>
        <end position="740"/>
    </location>
</feature>
<gene>
    <name evidence="11" type="ORF">HYH03_016661</name>
</gene>
<evidence type="ECO:0000256" key="1">
    <source>
        <dbReference type="ARBA" id="ARBA00004586"/>
    </source>
</evidence>
<evidence type="ECO:0000256" key="7">
    <source>
        <dbReference type="ARBA" id="ARBA00037107"/>
    </source>
</evidence>
<feature type="repeat" description="ANK" evidence="8">
    <location>
        <begin position="78"/>
        <end position="110"/>
    </location>
</feature>
<proteinExistence type="predicted"/>
<feature type="compositionally biased region" description="Acidic residues" evidence="9">
    <location>
        <begin position="965"/>
        <end position="975"/>
    </location>
</feature>
<evidence type="ECO:0000313" key="12">
    <source>
        <dbReference type="Proteomes" id="UP000612055"/>
    </source>
</evidence>
<feature type="domain" description="Ankyrin repeat" evidence="10">
    <location>
        <begin position="750"/>
        <end position="829"/>
    </location>
</feature>
<dbReference type="PROSITE" id="PS50297">
    <property type="entry name" value="ANK_REP_REGION"/>
    <property type="match status" value="1"/>
</dbReference>
<comment type="subcellular location">
    <subcellularLocation>
        <location evidence="1">Endoplasmic reticulum membrane</location>
    </subcellularLocation>
</comment>
<comment type="function">
    <text evidence="7">Acts as a molecular chaperone for G protein-coupled receptors, regulating their biogenesis and exit from the ER.</text>
</comment>
<feature type="compositionally biased region" description="Pro residues" evidence="9">
    <location>
        <begin position="276"/>
        <end position="285"/>
    </location>
</feature>
<feature type="domain" description="Ankyrin repeat" evidence="10">
    <location>
        <begin position="199"/>
        <end position="418"/>
    </location>
</feature>
<evidence type="ECO:0000256" key="4">
    <source>
        <dbReference type="ARBA" id="ARBA00023043"/>
    </source>
</evidence>
<dbReference type="OrthoDB" id="1585644at2759"/>
<evidence type="ECO:0000256" key="2">
    <source>
        <dbReference type="ARBA" id="ARBA00022737"/>
    </source>
</evidence>
<dbReference type="PANTHER" id="PTHR12447">
    <property type="entry name" value="ANKYRIN REPEAT DOMAIN-CONTAINING PROTEIN 13"/>
    <property type="match status" value="1"/>
</dbReference>
<reference evidence="11" key="1">
    <citation type="journal article" date="2020" name="bioRxiv">
        <title>Comparative genomics of Chlamydomonas.</title>
        <authorList>
            <person name="Craig R.J."/>
            <person name="Hasan A.R."/>
            <person name="Ness R.W."/>
            <person name="Keightley P.D."/>
        </authorList>
    </citation>
    <scope>NUCLEOTIDE SEQUENCE</scope>
    <source>
        <strain evidence="11">CCAP 11/70</strain>
    </source>
</reference>
<dbReference type="InterPro" id="IPR036770">
    <property type="entry name" value="Ankyrin_rpt-contain_sf"/>
</dbReference>
<comment type="caution">
    <text evidence="11">The sequence shown here is derived from an EMBL/GenBank/DDBJ whole genome shotgun (WGS) entry which is preliminary data.</text>
</comment>
<feature type="compositionally biased region" description="Low complexity" evidence="9">
    <location>
        <begin position="609"/>
        <end position="618"/>
    </location>
</feature>
<keyword evidence="5" id="KW-0472">Membrane</keyword>
<feature type="compositionally biased region" description="Pro residues" evidence="9">
    <location>
        <begin position="311"/>
        <end position="320"/>
    </location>
</feature>
<keyword evidence="2" id="KW-0677">Repeat</keyword>
<feature type="compositionally biased region" description="Basic residues" evidence="9">
    <location>
        <begin position="935"/>
        <end position="947"/>
    </location>
</feature>
<dbReference type="Pfam" id="PF11904">
    <property type="entry name" value="ANKRD13_C"/>
    <property type="match status" value="2"/>
</dbReference>
<dbReference type="GO" id="GO:0005789">
    <property type="term" value="C:endoplasmic reticulum membrane"/>
    <property type="evidence" value="ECO:0007669"/>
    <property type="project" value="UniProtKB-SubCell"/>
</dbReference>
<feature type="compositionally biased region" description="Pro residues" evidence="9">
    <location>
        <begin position="715"/>
        <end position="729"/>
    </location>
</feature>
<evidence type="ECO:0000313" key="11">
    <source>
        <dbReference type="EMBL" id="KAG2484523.1"/>
    </source>
</evidence>
<sequence length="975" mass="99846">MGDSDDTGSWYSADEALDEETLEDVMAKGEPASSGPGADVQLGQRWALHRAAWAGQVEAVQKLAQGMSREQFKELDGQGNTALHVAVMRRQAGAARALLEAGCPAGPRNARGWVPLMEAVELGDRPLALSLAKAEVEQMKVAVRHKKAALMALLRSDLPDFSLQLKWELGSGMPGVGALVRRYAPHDTYTLWKKGGLIRVDGTLMGVDEDGQSMMPNWKRGHFSLLYDATGDKGRAMFVNHGKKTFVDVKAARKKLGVEDPDAVLGTHPPIHTHAPPTPLRPHPPAARKKLGVEDPDAVLGTHPPIHTHAPPTPLRPHPPAARKKLGVEDPDAVLAQEVDMLLCSEVLQHKKLKSVDFRFKPVAGWLTKEVREKVEGWNCKLYEAAGRLIAISRYKMPYGLTPAMSYDDYLAAAFEPDPTVESPVNPLNPASLKDKGMNPQKAAAKAAVAAKHQGIARAAANARDDAAAAVATAAAARAAAGAMRALAPRLDEEEEEEEEEGEEEGEEGEGEGEEGGSSRGRRGGGGQKGASVKLKGRASSKGRAGKEGRAAETEGGGGGGRTLVLAEAEAGPGAGADSQLTTGAGAVVASVDPLAGDDLTAWAERVAAEASAAKAQAGGPGADEDDDGEGEGEAGAGTSGRHAGTGGGAAKRGGGSGPRPAAGGRSSKSSIGGSGAGAAGSGTGSGSAGGGKSWKGMLGFGSGSKKAAKQAHPDPQPQAQPGPGPTAPGGPSSTTAAGVGAAGEAGGAAAKKSRRITGRCWMAESFPLSLHQLLPLLEVVGSANKAFAKVARFLRKYGELDMFPVKVQVPLLLTVYMMLTFKEFRLLGPGPGQAAVPDDSFFAVPPGYEEAKVDESSHGKPSLAARFGRTSTANSTASGPPATPRGTGASTSQPSPSPSARSGPDAGGDAASAAAPGTPAADEEERAASFMAGGKHKGKGKGKGKGRAGDGDGPKLTLLRGAMEEDDMGFGADD</sequence>
<feature type="region of interest" description="Disordered" evidence="9">
    <location>
        <begin position="306"/>
        <end position="325"/>
    </location>
</feature>
<feature type="compositionally biased region" description="Gly residues" evidence="9">
    <location>
        <begin position="634"/>
        <end position="658"/>
    </location>
</feature>
<evidence type="ECO:0000256" key="6">
    <source>
        <dbReference type="ARBA" id="ARBA00023186"/>
    </source>
</evidence>
<feature type="compositionally biased region" description="Low complexity" evidence="9">
    <location>
        <begin position="659"/>
        <end position="672"/>
    </location>
</feature>
<dbReference type="InterPro" id="IPR021832">
    <property type="entry name" value="ANKRD13"/>
</dbReference>
<feature type="region of interest" description="Disordered" evidence="9">
    <location>
        <begin position="871"/>
        <end position="975"/>
    </location>
</feature>
<evidence type="ECO:0000256" key="3">
    <source>
        <dbReference type="ARBA" id="ARBA00022824"/>
    </source>
</evidence>
<protein>
    <recommendedName>
        <fullName evidence="10">Ankyrin repeat domain-containing protein</fullName>
    </recommendedName>
</protein>
<organism evidence="11 12">
    <name type="scientific">Edaphochlamys debaryana</name>
    <dbReference type="NCBI Taxonomy" id="47281"/>
    <lineage>
        <taxon>Eukaryota</taxon>
        <taxon>Viridiplantae</taxon>
        <taxon>Chlorophyta</taxon>
        <taxon>core chlorophytes</taxon>
        <taxon>Chlorophyceae</taxon>
        <taxon>CS clade</taxon>
        <taxon>Chlamydomonadales</taxon>
        <taxon>Chlamydomonadales incertae sedis</taxon>
        <taxon>Edaphochlamys</taxon>
    </lineage>
</organism>
<evidence type="ECO:0000259" key="10">
    <source>
        <dbReference type="Pfam" id="PF11904"/>
    </source>
</evidence>
<dbReference type="InterPro" id="IPR055285">
    <property type="entry name" value="ANKRD13_C"/>
</dbReference>
<feature type="compositionally biased region" description="Low complexity" evidence="9">
    <location>
        <begin position="889"/>
        <end position="921"/>
    </location>
</feature>
<dbReference type="PANTHER" id="PTHR12447:SF25">
    <property type="entry name" value="ANKYRIN REPEAT DOMAIN-CONTAINING PROTEIN 13C"/>
    <property type="match status" value="1"/>
</dbReference>
<feature type="region of interest" description="Disordered" evidence="9">
    <location>
        <begin position="609"/>
        <end position="749"/>
    </location>
</feature>
<feature type="region of interest" description="Disordered" evidence="9">
    <location>
        <begin position="489"/>
        <end position="581"/>
    </location>
</feature>
<name>A0A835XKK4_9CHLO</name>